<evidence type="ECO:0000313" key="3">
    <source>
        <dbReference type="EMBL" id="MXN17411.1"/>
    </source>
</evidence>
<comment type="similarity">
    <text evidence="1">Belongs to the amidase family.</text>
</comment>
<dbReference type="PANTHER" id="PTHR11895">
    <property type="entry name" value="TRANSAMIDASE"/>
    <property type="match status" value="1"/>
</dbReference>
<dbReference type="InterPro" id="IPR036928">
    <property type="entry name" value="AS_sf"/>
</dbReference>
<dbReference type="SUPFAM" id="SSF75304">
    <property type="entry name" value="Amidase signature (AS) enzymes"/>
    <property type="match status" value="1"/>
</dbReference>
<gene>
    <name evidence="3" type="ORF">GR170_06170</name>
</gene>
<dbReference type="Gene3D" id="3.90.1300.10">
    <property type="entry name" value="Amidase signature (AS) domain"/>
    <property type="match status" value="1"/>
</dbReference>
<sequence length="366" mass="36907">MTTYVTRLSLGDPAGPAIAVKDSIDIAGFPTRAGCPALEDAPPAPAHAEVVERLLAAGGHVLGKTTLHELAFGVSGINDHAGTAVNAQFPELIPGGSSSGSAAAVAEGSARIAIGTDTGGSVRIPAACCGVWGLKPSYGRLSRKGVMPAESSLDCVGPFAATLEDLEWAMAAMDPGFVARRIKTARVAYLSGQATPAIDAAVRAALRTPEIAVHEAELPAAAEAFEAGVSLINAENWAASGPLLETGKVHPAVAARIAAGADVDADEIARAEAVRARITAQIDALLGQAEVIALPTLADAPPTLELARRDPTAVAVTRNVRAFNLSGHPALAMPLAPLNGAPVSLQLVGARGADALVCAVAALIRG</sequence>
<evidence type="ECO:0000259" key="2">
    <source>
        <dbReference type="Pfam" id="PF01425"/>
    </source>
</evidence>
<protein>
    <submittedName>
        <fullName evidence="3">Amidase</fullName>
    </submittedName>
</protein>
<dbReference type="AlphaFoldDB" id="A0A6L7G003"/>
<dbReference type="EMBL" id="WUMU01000004">
    <property type="protein sequence ID" value="MXN17411.1"/>
    <property type="molecule type" value="Genomic_DNA"/>
</dbReference>
<dbReference type="Proteomes" id="UP000477911">
    <property type="component" value="Unassembled WGS sequence"/>
</dbReference>
<dbReference type="RefSeq" id="WP_160892708.1">
    <property type="nucleotide sequence ID" value="NZ_WUMU01000004.1"/>
</dbReference>
<evidence type="ECO:0000313" key="4">
    <source>
        <dbReference type="Proteomes" id="UP000477911"/>
    </source>
</evidence>
<proteinExistence type="inferred from homology"/>
<reference evidence="3 4" key="1">
    <citation type="submission" date="2019-12" db="EMBL/GenBank/DDBJ databases">
        <authorList>
            <person name="Li M."/>
        </authorList>
    </citation>
    <scope>NUCLEOTIDE SEQUENCE [LARGE SCALE GENOMIC DNA]</scope>
    <source>
        <strain evidence="3 4">GBMRC 2024</strain>
    </source>
</reference>
<dbReference type="PANTHER" id="PTHR11895:SF7">
    <property type="entry name" value="GLUTAMYL-TRNA(GLN) AMIDOTRANSFERASE SUBUNIT A, MITOCHONDRIAL"/>
    <property type="match status" value="1"/>
</dbReference>
<dbReference type="PROSITE" id="PS00571">
    <property type="entry name" value="AMIDASES"/>
    <property type="match status" value="1"/>
</dbReference>
<keyword evidence="4" id="KW-1185">Reference proteome</keyword>
<accession>A0A6L7G003</accession>
<dbReference type="Pfam" id="PF01425">
    <property type="entry name" value="Amidase"/>
    <property type="match status" value="1"/>
</dbReference>
<organism evidence="3 4">
    <name type="scientific">Pseudooceanicola albus</name>
    <dbReference type="NCBI Taxonomy" id="2692189"/>
    <lineage>
        <taxon>Bacteria</taxon>
        <taxon>Pseudomonadati</taxon>
        <taxon>Pseudomonadota</taxon>
        <taxon>Alphaproteobacteria</taxon>
        <taxon>Rhodobacterales</taxon>
        <taxon>Paracoccaceae</taxon>
        <taxon>Pseudooceanicola</taxon>
    </lineage>
</organism>
<name>A0A6L7G003_9RHOB</name>
<dbReference type="InterPro" id="IPR020556">
    <property type="entry name" value="Amidase_CS"/>
</dbReference>
<evidence type="ECO:0000256" key="1">
    <source>
        <dbReference type="ARBA" id="ARBA00009199"/>
    </source>
</evidence>
<dbReference type="InterPro" id="IPR000120">
    <property type="entry name" value="Amidase"/>
</dbReference>
<dbReference type="GO" id="GO:0003824">
    <property type="term" value="F:catalytic activity"/>
    <property type="evidence" value="ECO:0007669"/>
    <property type="project" value="InterPro"/>
</dbReference>
<dbReference type="InterPro" id="IPR023631">
    <property type="entry name" value="Amidase_dom"/>
</dbReference>
<feature type="domain" description="Amidase" evidence="2">
    <location>
        <begin position="17"/>
        <end position="358"/>
    </location>
</feature>
<comment type="caution">
    <text evidence="3">The sequence shown here is derived from an EMBL/GenBank/DDBJ whole genome shotgun (WGS) entry which is preliminary data.</text>
</comment>